<dbReference type="HOGENOM" id="CLU_376943_0_0_1"/>
<feature type="domain" description="IgGFc-binding protein N-terminal" evidence="2">
    <location>
        <begin position="98"/>
        <end position="398"/>
    </location>
</feature>
<dbReference type="AlphaFoldDB" id="R7TVI5"/>
<evidence type="ECO:0000313" key="5">
    <source>
        <dbReference type="Proteomes" id="UP000014760"/>
    </source>
</evidence>
<dbReference type="InterPro" id="IPR035234">
    <property type="entry name" value="IgGFc-bd_N"/>
</dbReference>
<evidence type="ECO:0000313" key="3">
    <source>
        <dbReference type="EMBL" id="ELT95025.1"/>
    </source>
</evidence>
<dbReference type="Proteomes" id="UP000014760">
    <property type="component" value="Unassembled WGS sequence"/>
</dbReference>
<dbReference type="OrthoDB" id="10005154at2759"/>
<evidence type="ECO:0000259" key="2">
    <source>
        <dbReference type="Pfam" id="PF17517"/>
    </source>
</evidence>
<reference evidence="3 5" key="2">
    <citation type="journal article" date="2013" name="Nature">
        <title>Insights into bilaterian evolution from three spiralian genomes.</title>
        <authorList>
            <person name="Simakov O."/>
            <person name="Marletaz F."/>
            <person name="Cho S.J."/>
            <person name="Edsinger-Gonzales E."/>
            <person name="Havlak P."/>
            <person name="Hellsten U."/>
            <person name="Kuo D.H."/>
            <person name="Larsson T."/>
            <person name="Lv J."/>
            <person name="Arendt D."/>
            <person name="Savage R."/>
            <person name="Osoegawa K."/>
            <person name="de Jong P."/>
            <person name="Grimwood J."/>
            <person name="Chapman J.A."/>
            <person name="Shapiro H."/>
            <person name="Aerts A."/>
            <person name="Otillar R.P."/>
            <person name="Terry A.Y."/>
            <person name="Boore J.L."/>
            <person name="Grigoriev I.V."/>
            <person name="Lindberg D.R."/>
            <person name="Seaver E.C."/>
            <person name="Weisblat D.A."/>
            <person name="Putnam N.H."/>
            <person name="Rokhsar D.S."/>
        </authorList>
    </citation>
    <scope>NUCLEOTIDE SEQUENCE</scope>
    <source>
        <strain evidence="3 5">I ESC-2004</strain>
    </source>
</reference>
<accession>R7TVI5</accession>
<dbReference type="PANTHER" id="PTHR46534:SF1">
    <property type="entry name" value="IGGFC-BINDING PROTEIN N-TERMINAL DOMAIN-CONTAINING PROTEIN"/>
    <property type="match status" value="1"/>
</dbReference>
<evidence type="ECO:0000313" key="4">
    <source>
        <dbReference type="EnsemblMetazoa" id="CapteP217013"/>
    </source>
</evidence>
<gene>
    <name evidence="3" type="ORF">CAPTEDRAFT_217013</name>
</gene>
<dbReference type="PANTHER" id="PTHR46534">
    <property type="entry name" value="IGGFC_BINDING DOMAIN-CONTAINING PROTEIN"/>
    <property type="match status" value="1"/>
</dbReference>
<proteinExistence type="predicted"/>
<keyword evidence="5" id="KW-1185">Reference proteome</keyword>
<dbReference type="EMBL" id="AMQN01012008">
    <property type="status" value="NOT_ANNOTATED_CDS"/>
    <property type="molecule type" value="Genomic_DNA"/>
</dbReference>
<feature type="compositionally biased region" description="Low complexity" evidence="1">
    <location>
        <begin position="436"/>
        <end position="502"/>
    </location>
</feature>
<name>R7TVI5_CAPTE</name>
<evidence type="ECO:0000256" key="1">
    <source>
        <dbReference type="SAM" id="MobiDB-lite"/>
    </source>
</evidence>
<dbReference type="STRING" id="283909.R7TVI5"/>
<organism evidence="3">
    <name type="scientific">Capitella teleta</name>
    <name type="common">Polychaete worm</name>
    <dbReference type="NCBI Taxonomy" id="283909"/>
    <lineage>
        <taxon>Eukaryota</taxon>
        <taxon>Metazoa</taxon>
        <taxon>Spiralia</taxon>
        <taxon>Lophotrochozoa</taxon>
        <taxon>Annelida</taxon>
        <taxon>Polychaeta</taxon>
        <taxon>Sedentaria</taxon>
        <taxon>Scolecida</taxon>
        <taxon>Capitellidae</taxon>
        <taxon>Capitella</taxon>
    </lineage>
</organism>
<feature type="region of interest" description="Disordered" evidence="1">
    <location>
        <begin position="428"/>
        <end position="507"/>
    </location>
</feature>
<reference evidence="5" key="1">
    <citation type="submission" date="2012-12" db="EMBL/GenBank/DDBJ databases">
        <authorList>
            <person name="Hellsten U."/>
            <person name="Grimwood J."/>
            <person name="Chapman J.A."/>
            <person name="Shapiro H."/>
            <person name="Aerts A."/>
            <person name="Otillar R.P."/>
            <person name="Terry A.Y."/>
            <person name="Boore J.L."/>
            <person name="Simakov O."/>
            <person name="Marletaz F."/>
            <person name="Cho S.-J."/>
            <person name="Edsinger-Gonzales E."/>
            <person name="Havlak P."/>
            <person name="Kuo D.-H."/>
            <person name="Larsson T."/>
            <person name="Lv J."/>
            <person name="Arendt D."/>
            <person name="Savage R."/>
            <person name="Osoegawa K."/>
            <person name="de Jong P."/>
            <person name="Lindberg D.R."/>
            <person name="Seaver E.C."/>
            <person name="Weisblat D.A."/>
            <person name="Putnam N.H."/>
            <person name="Grigoriev I.V."/>
            <person name="Rokhsar D.S."/>
        </authorList>
    </citation>
    <scope>NUCLEOTIDE SEQUENCE</scope>
    <source>
        <strain evidence="5">I ESC-2004</strain>
    </source>
</reference>
<sequence>MGDSFTLLFMENENDNVKLEVYPATTLPRDIDISVASPRWTAPAVDQTLTITGGNIDVVDIPSELRITGVNRTTQGIQVTSSSRIGLYAMNTVDGSCDGFLVFPDSVLGTEYLTVSHYPPTDMTQVAISAVQDNTEVQVIFQANSRVSITFTDGIVYKEGSVLKVTMDAFETIQLQDYRDLSGTYIVADKPVAVFSGNILTEVERDFLNGDRSHLVEQMIPLQYWGYEYYLLPFPTIAGSVLKTVASAAASINVTGLDQLTLNSMGDFAWANLPADTPVRVMASEPIMVAQFARSRLMSEVDNDPAMMLIPPIQQYKSWYTFATGRHSQSEFTHYVMVVIDLDDLPGLKIDGFTVDQFSWKTFEDSSPEKVGKAIKISQGVHIVHHQDGKTFGAYVYGSSDDNCAYAYPAGMCFDEVNPSFVRTTRSQSTLTSHKSSTALTSLPTTSFKPSTLPKTTKPFTTPTTMTIKPGTTPSTPTYSKTPSSPVTPYTTPDMTTSEPTTRGPLPTEADCSCINVMSNVQELYSGRYIQETSDMDTPVYKHTECNKFIYQLEENGMKRWAIGPSIGGRRGVIVGEDDSDIDQVTWRSYDEGNAKWVDDPEMTIACDCQLSEVTDCGEIEIIREDAQLVDGSFLLTSQLLNNRPVYQHSSNEDLQLFFYKNTNCSYWALGATQTQESTILYAYDTSLSPEKVTGTFTAYEVYLNCKLVVLPNKQQDFLSFSDQDIRGEAFALLYA</sequence>
<protein>
    <recommendedName>
        <fullName evidence="2">IgGFc-binding protein N-terminal domain-containing protein</fullName>
    </recommendedName>
</protein>
<dbReference type="Pfam" id="PF17517">
    <property type="entry name" value="IgGFc_binding"/>
    <property type="match status" value="1"/>
</dbReference>
<reference evidence="4" key="3">
    <citation type="submission" date="2015-06" db="UniProtKB">
        <authorList>
            <consortium name="EnsemblMetazoa"/>
        </authorList>
    </citation>
    <scope>IDENTIFICATION</scope>
</reference>
<dbReference type="EMBL" id="KB309238">
    <property type="protein sequence ID" value="ELT95025.1"/>
    <property type="molecule type" value="Genomic_DNA"/>
</dbReference>
<dbReference type="EnsemblMetazoa" id="CapteT217013">
    <property type="protein sequence ID" value="CapteP217013"/>
    <property type="gene ID" value="CapteG217013"/>
</dbReference>